<feature type="domain" description="HTH marR-type" evidence="1">
    <location>
        <begin position="45"/>
        <end position="95"/>
    </location>
</feature>
<gene>
    <name evidence="2" type="ORF">EGM88_07335</name>
</gene>
<accession>A0A3N4P099</accession>
<evidence type="ECO:0000259" key="1">
    <source>
        <dbReference type="Pfam" id="PF12802"/>
    </source>
</evidence>
<dbReference type="InterPro" id="IPR036390">
    <property type="entry name" value="WH_DNA-bd_sf"/>
</dbReference>
<protein>
    <submittedName>
        <fullName evidence="2">MarR family transcriptional regulator</fullName>
    </submittedName>
</protein>
<dbReference type="InterPro" id="IPR000835">
    <property type="entry name" value="HTH_MarR-typ"/>
</dbReference>
<reference evidence="2 3" key="1">
    <citation type="submission" date="2018-11" db="EMBL/GenBank/DDBJ databases">
        <title>Aureibaculum marinum gen. nov., sp. nov., a member of the family Flavobacteriaceae isolated from the Bohai Sea.</title>
        <authorList>
            <person name="Ji X."/>
        </authorList>
    </citation>
    <scope>NUCLEOTIDE SEQUENCE [LARGE SCALE GENOMIC DNA]</scope>
    <source>
        <strain evidence="2 3">BH-SD17</strain>
    </source>
</reference>
<dbReference type="SUPFAM" id="SSF46785">
    <property type="entry name" value="Winged helix' DNA-binding domain"/>
    <property type="match status" value="1"/>
</dbReference>
<evidence type="ECO:0000313" key="3">
    <source>
        <dbReference type="Proteomes" id="UP000270856"/>
    </source>
</evidence>
<dbReference type="Gene3D" id="1.10.10.10">
    <property type="entry name" value="Winged helix-like DNA-binding domain superfamily/Winged helix DNA-binding domain"/>
    <property type="match status" value="1"/>
</dbReference>
<name>A0A3N4P099_9FLAO</name>
<dbReference type="GO" id="GO:0003700">
    <property type="term" value="F:DNA-binding transcription factor activity"/>
    <property type="evidence" value="ECO:0007669"/>
    <property type="project" value="InterPro"/>
</dbReference>
<dbReference type="Proteomes" id="UP000270856">
    <property type="component" value="Unassembled WGS sequence"/>
</dbReference>
<dbReference type="InterPro" id="IPR036388">
    <property type="entry name" value="WH-like_DNA-bd_sf"/>
</dbReference>
<dbReference type="PANTHER" id="PTHR33164">
    <property type="entry name" value="TRANSCRIPTIONAL REGULATOR, MARR FAMILY"/>
    <property type="match status" value="1"/>
</dbReference>
<proteinExistence type="predicted"/>
<dbReference type="OrthoDB" id="759747at2"/>
<evidence type="ECO:0000313" key="2">
    <source>
        <dbReference type="EMBL" id="RPD97970.1"/>
    </source>
</evidence>
<keyword evidence="3" id="KW-1185">Reference proteome</keyword>
<comment type="caution">
    <text evidence="2">The sequence shown here is derived from an EMBL/GenBank/DDBJ whole genome shotgun (WGS) entry which is preliminary data.</text>
</comment>
<dbReference type="InterPro" id="IPR039422">
    <property type="entry name" value="MarR/SlyA-like"/>
</dbReference>
<dbReference type="AlphaFoldDB" id="A0A3N4P099"/>
<dbReference type="GO" id="GO:0006950">
    <property type="term" value="P:response to stress"/>
    <property type="evidence" value="ECO:0007669"/>
    <property type="project" value="TreeGrafter"/>
</dbReference>
<dbReference type="EMBL" id="RPFJ01000008">
    <property type="protein sequence ID" value="RPD97970.1"/>
    <property type="molecule type" value="Genomic_DNA"/>
</dbReference>
<organism evidence="2 3">
    <name type="scientific">Aureibaculum marinum</name>
    <dbReference type="NCBI Taxonomy" id="2487930"/>
    <lineage>
        <taxon>Bacteria</taxon>
        <taxon>Pseudomonadati</taxon>
        <taxon>Bacteroidota</taxon>
        <taxon>Flavobacteriia</taxon>
        <taxon>Flavobacteriales</taxon>
        <taxon>Flavobacteriaceae</taxon>
        <taxon>Aureibaculum</taxon>
    </lineage>
</organism>
<dbReference type="PANTHER" id="PTHR33164:SF101">
    <property type="entry name" value="TRANSCRIPTIONAL REPRESSOR MPRA"/>
    <property type="match status" value="1"/>
</dbReference>
<dbReference type="RefSeq" id="WP_123897329.1">
    <property type="nucleotide sequence ID" value="NZ_RPFJ01000008.1"/>
</dbReference>
<dbReference type="Pfam" id="PF12802">
    <property type="entry name" value="MarR_2"/>
    <property type="match status" value="1"/>
</dbReference>
<sequence length="158" mass="18482">MTDFLNQIKYEGITSRLKRLSDVLLYSTKDLYRAEGLIIEPNWNLIFRLLQEKGEMTITEMSETLQFSHPAVVKIVNKMKAEGYITAAIDSKDKRKQVLSLTQKALQDIPKYEVYWNAGIRVIEEIFEDSPNILEELSKIELKVKELDYKQRVLLKIK</sequence>